<dbReference type="InterPro" id="IPR019383">
    <property type="entry name" value="Golgin_A_7/ERF4"/>
</dbReference>
<comment type="subcellular location">
    <subcellularLocation>
        <location evidence="1">Endoplasmic reticulum membrane</location>
        <topology evidence="1">Peripheral membrane protein</topology>
    </subcellularLocation>
</comment>
<evidence type="ECO:0000256" key="6">
    <source>
        <dbReference type="ARBA" id="ARBA00023136"/>
    </source>
</evidence>
<protein>
    <recommendedName>
        <fullName evidence="4">Ras modification protein ERF4</fullName>
    </recommendedName>
</protein>
<dbReference type="STRING" id="1328760.A0A164ZIV1"/>
<keyword evidence="6" id="KW-0472">Membrane</keyword>
<dbReference type="InterPro" id="IPR051371">
    <property type="entry name" value="Ras_palmitoyltransferase"/>
</dbReference>
<evidence type="ECO:0000256" key="4">
    <source>
        <dbReference type="ARBA" id="ARBA00018463"/>
    </source>
</evidence>
<evidence type="ECO:0000313" key="10">
    <source>
        <dbReference type="Proteomes" id="UP000076632"/>
    </source>
</evidence>
<feature type="compositionally biased region" description="Basic and acidic residues" evidence="7">
    <location>
        <begin position="111"/>
        <end position="124"/>
    </location>
</feature>
<dbReference type="PANTHER" id="PTHR13254">
    <property type="entry name" value="GOLGI AUTOANTIGEN, GOLGIN SUBFAMILY A, 7"/>
    <property type="match status" value="1"/>
</dbReference>
<dbReference type="Pfam" id="PF10256">
    <property type="entry name" value="Erf4"/>
    <property type="match status" value="1"/>
</dbReference>
<dbReference type="InParanoid" id="A0A164ZIV1"/>
<keyword evidence="10" id="KW-1185">Reference proteome</keyword>
<feature type="compositionally biased region" description="Basic and acidic residues" evidence="7">
    <location>
        <begin position="1"/>
        <end position="11"/>
    </location>
</feature>
<evidence type="ECO:0000256" key="7">
    <source>
        <dbReference type="SAM" id="MobiDB-lite"/>
    </source>
</evidence>
<feature type="compositionally biased region" description="Polar residues" evidence="7">
    <location>
        <begin position="283"/>
        <end position="293"/>
    </location>
</feature>
<feature type="compositionally biased region" description="Basic and acidic residues" evidence="7">
    <location>
        <begin position="308"/>
        <end position="318"/>
    </location>
</feature>
<reference evidence="9 10" key="1">
    <citation type="journal article" date="2016" name="Fungal Biol.">
        <title>The genome of Xylona heveae provides a window into fungal endophytism.</title>
        <authorList>
            <person name="Gazis R."/>
            <person name="Kuo A."/>
            <person name="Riley R."/>
            <person name="LaButti K."/>
            <person name="Lipzen A."/>
            <person name="Lin J."/>
            <person name="Amirebrahimi M."/>
            <person name="Hesse C.N."/>
            <person name="Spatafora J.W."/>
            <person name="Henrissat B."/>
            <person name="Hainaut M."/>
            <person name="Grigoriev I.V."/>
            <person name="Hibbett D.S."/>
        </authorList>
    </citation>
    <scope>NUCLEOTIDE SEQUENCE [LARGE SCALE GENOMIC DNA]</scope>
    <source>
        <strain evidence="9 10">TC161</strain>
    </source>
</reference>
<organism evidence="9 10">
    <name type="scientific">Xylona heveae (strain CBS 132557 / TC161)</name>
    <dbReference type="NCBI Taxonomy" id="1328760"/>
    <lineage>
        <taxon>Eukaryota</taxon>
        <taxon>Fungi</taxon>
        <taxon>Dikarya</taxon>
        <taxon>Ascomycota</taxon>
        <taxon>Pezizomycotina</taxon>
        <taxon>Xylonomycetes</taxon>
        <taxon>Xylonales</taxon>
        <taxon>Xylonaceae</taxon>
        <taxon>Xylona</taxon>
    </lineage>
</organism>
<evidence type="ECO:0000256" key="3">
    <source>
        <dbReference type="ARBA" id="ARBA00011396"/>
    </source>
</evidence>
<comment type="similarity">
    <text evidence="2">Belongs to the ERF4 family.</text>
</comment>
<evidence type="ECO:0000256" key="5">
    <source>
        <dbReference type="ARBA" id="ARBA00022824"/>
    </source>
</evidence>
<gene>
    <name evidence="9" type="ORF">L228DRAFT_271410</name>
</gene>
<dbReference type="EMBL" id="KV407467">
    <property type="protein sequence ID" value="KZF19151.1"/>
    <property type="molecule type" value="Genomic_DNA"/>
</dbReference>
<evidence type="ECO:0000259" key="8">
    <source>
        <dbReference type="Pfam" id="PF10256"/>
    </source>
</evidence>
<feature type="region of interest" description="Disordered" evidence="7">
    <location>
        <begin position="1"/>
        <end position="44"/>
    </location>
</feature>
<feature type="compositionally biased region" description="Basic and acidic residues" evidence="7">
    <location>
        <begin position="158"/>
        <end position="168"/>
    </location>
</feature>
<feature type="region of interest" description="Disordered" evidence="7">
    <location>
        <begin position="206"/>
        <end position="331"/>
    </location>
</feature>
<evidence type="ECO:0000313" key="9">
    <source>
        <dbReference type="EMBL" id="KZF19151.1"/>
    </source>
</evidence>
<dbReference type="OrthoDB" id="5377273at2759"/>
<proteinExistence type="inferred from homology"/>
<dbReference type="Proteomes" id="UP000076632">
    <property type="component" value="Unassembled WGS sequence"/>
</dbReference>
<comment type="subunit">
    <text evidence="3">Interacts with ERF2.</text>
</comment>
<name>A0A164ZIV1_XYLHT</name>
<dbReference type="GO" id="GO:0006612">
    <property type="term" value="P:protein targeting to membrane"/>
    <property type="evidence" value="ECO:0007669"/>
    <property type="project" value="TreeGrafter"/>
</dbReference>
<sequence>MLVCPDAERGSHRIPTSRSIEPSVSRPAPTHSRPSLAQHRRPSWSRWSLSLGARRFGVGFGGGFFAAQPPTVDQRPPSSRLWNPINYTPREPNLPNKLIQHPQLAGDGSEEPERHAPPGTDIKDSIPLLTLPEKRRSRQSATSLAVEVPSGRTSIGLPRDRESDSQRDRRSRSKSPFVPEELHEHLEELEQKYPRSGAIHFNNEFDMSGALDTGPSVGASGSIAPQTGTESGNENPPAQVNHYPFPIGGSTNTNNTDRDLEHGLPSPRNKLHPYGRAPIPPSIATSRSQSSLRAPSVRNHHGAGRGPGSDHGDGHIIRPDTSYGDSASHVGSAAGAGGDEYAWGPSHPCFPHMNAHVPLTSPLYSSTRIIRIKRDWMIEGDLAPTYSNLYPEILDPLIPEGEFRMIIRKLNDDLIDAFNPFSFWNTLDGIISLLTFWLWEDFGFARIKRRLAALERWIEAWNRDVGAKEGVRIISLRRTGYLTLDIQIPDPHIGLAASETAPSRPTTRHSSAPGVSNPSARQQYAAAPSQYSYTNGRTASISESAA</sequence>
<dbReference type="GeneID" id="28900667"/>
<dbReference type="AlphaFoldDB" id="A0A164ZIV1"/>
<feature type="region of interest" description="Disordered" evidence="7">
    <location>
        <begin position="67"/>
        <end position="182"/>
    </location>
</feature>
<feature type="domain" description="Golgin subfamily A member 7/ERF4" evidence="8">
    <location>
        <begin position="369"/>
        <end position="485"/>
    </location>
</feature>
<evidence type="ECO:0000256" key="2">
    <source>
        <dbReference type="ARBA" id="ARBA00007732"/>
    </source>
</evidence>
<feature type="compositionally biased region" description="Polar residues" evidence="7">
    <location>
        <begin position="223"/>
        <end position="238"/>
    </location>
</feature>
<dbReference type="RefSeq" id="XP_018184706.1">
    <property type="nucleotide sequence ID" value="XM_018335530.1"/>
</dbReference>
<evidence type="ECO:0000256" key="1">
    <source>
        <dbReference type="ARBA" id="ARBA00004406"/>
    </source>
</evidence>
<accession>A0A164ZIV1</accession>
<feature type="region of interest" description="Disordered" evidence="7">
    <location>
        <begin position="496"/>
        <end position="531"/>
    </location>
</feature>
<keyword evidence="5" id="KW-0256">Endoplasmic reticulum</keyword>
<dbReference type="PANTHER" id="PTHR13254:SF0">
    <property type="entry name" value="GOLGIN SUBFAMILY A MEMBER 7_ERF4 DOMAIN-CONTAINING PROTEIN"/>
    <property type="match status" value="1"/>
</dbReference>
<dbReference type="GO" id="GO:0005789">
    <property type="term" value="C:endoplasmic reticulum membrane"/>
    <property type="evidence" value="ECO:0007669"/>
    <property type="project" value="UniProtKB-SubCell"/>
</dbReference>
<feature type="compositionally biased region" description="Polar residues" evidence="7">
    <location>
        <begin position="500"/>
        <end position="522"/>
    </location>
</feature>
<dbReference type="OMA" id="LWNPINY"/>
<dbReference type="GO" id="GO:0031211">
    <property type="term" value="C:endoplasmic reticulum palmitoyltransferase complex"/>
    <property type="evidence" value="ECO:0007669"/>
    <property type="project" value="TreeGrafter"/>
</dbReference>